<keyword evidence="6" id="KW-0119">Carbohydrate metabolism</keyword>
<dbReference type="InterPro" id="IPR055235">
    <property type="entry name" value="ASD1_cat"/>
</dbReference>
<keyword evidence="7" id="KW-0326">Glycosidase</keyword>
<organism evidence="9 10">
    <name type="scientific">Luteimonas wenzhouensis</name>
    <dbReference type="NCBI Taxonomy" id="2599615"/>
    <lineage>
        <taxon>Bacteria</taxon>
        <taxon>Pseudomonadati</taxon>
        <taxon>Pseudomonadota</taxon>
        <taxon>Gammaproteobacteria</taxon>
        <taxon>Lysobacterales</taxon>
        <taxon>Lysobacteraceae</taxon>
        <taxon>Luteimonas</taxon>
    </lineage>
</organism>
<dbReference type="SUPFAM" id="SSF51011">
    <property type="entry name" value="Glycosyl hydrolase domain"/>
    <property type="match status" value="1"/>
</dbReference>
<comment type="catalytic activity">
    <reaction evidence="1">
        <text>Hydrolysis of terminal non-reducing alpha-L-arabinofuranoside residues in alpha-L-arabinosides.</text>
        <dbReference type="EC" id="3.2.1.55"/>
    </reaction>
</comment>
<dbReference type="AlphaFoldDB" id="A0A5C5TR61"/>
<evidence type="ECO:0000256" key="5">
    <source>
        <dbReference type="ARBA" id="ARBA00022801"/>
    </source>
</evidence>
<evidence type="ECO:0000256" key="4">
    <source>
        <dbReference type="ARBA" id="ARBA00012670"/>
    </source>
</evidence>
<evidence type="ECO:0000256" key="7">
    <source>
        <dbReference type="ARBA" id="ARBA00023295"/>
    </source>
</evidence>
<evidence type="ECO:0000256" key="1">
    <source>
        <dbReference type="ARBA" id="ARBA00001462"/>
    </source>
</evidence>
<comment type="similarity">
    <text evidence="2">Belongs to the glycosyl hydrolase 51 family.</text>
</comment>
<dbReference type="PANTHER" id="PTHR43576">
    <property type="entry name" value="ALPHA-L-ARABINOFURANOSIDASE C-RELATED"/>
    <property type="match status" value="1"/>
</dbReference>
<evidence type="ECO:0000256" key="3">
    <source>
        <dbReference type="ARBA" id="ARBA00011165"/>
    </source>
</evidence>
<evidence type="ECO:0000259" key="8">
    <source>
        <dbReference type="SMART" id="SM00813"/>
    </source>
</evidence>
<evidence type="ECO:0000313" key="9">
    <source>
        <dbReference type="EMBL" id="TWT16841.1"/>
    </source>
</evidence>
<evidence type="ECO:0000256" key="6">
    <source>
        <dbReference type="ARBA" id="ARBA00023277"/>
    </source>
</evidence>
<reference evidence="9 10" key="1">
    <citation type="submission" date="2019-07" db="EMBL/GenBank/DDBJ databases">
        <title>Luteimonas sp. YD-1 nov., isolated from acidic soil.</title>
        <authorList>
            <person name="Zhou J."/>
        </authorList>
    </citation>
    <scope>NUCLEOTIDE SEQUENCE [LARGE SCALE GENOMIC DNA]</scope>
    <source>
        <strain evidence="9 10">YD-1</strain>
    </source>
</reference>
<dbReference type="GO" id="GO:0046556">
    <property type="term" value="F:alpha-L-arabinofuranosidase activity"/>
    <property type="evidence" value="ECO:0007669"/>
    <property type="project" value="UniProtKB-EC"/>
</dbReference>
<dbReference type="EMBL" id="VOHE01000015">
    <property type="protein sequence ID" value="TWT16841.1"/>
    <property type="molecule type" value="Genomic_DNA"/>
</dbReference>
<dbReference type="Pfam" id="PF22848">
    <property type="entry name" value="ASD1_dom"/>
    <property type="match status" value="1"/>
</dbReference>
<accession>A0A5C5TR61</accession>
<dbReference type="SUPFAM" id="SSF51445">
    <property type="entry name" value="(Trans)glycosidases"/>
    <property type="match status" value="1"/>
</dbReference>
<evidence type="ECO:0000256" key="2">
    <source>
        <dbReference type="ARBA" id="ARBA00007186"/>
    </source>
</evidence>
<dbReference type="InterPro" id="IPR017853">
    <property type="entry name" value="GH"/>
</dbReference>
<gene>
    <name evidence="9" type="ORF">FQY79_15130</name>
</gene>
<evidence type="ECO:0000313" key="10">
    <source>
        <dbReference type="Proteomes" id="UP000315949"/>
    </source>
</evidence>
<dbReference type="EC" id="3.2.1.55" evidence="4"/>
<dbReference type="Gene3D" id="3.20.20.80">
    <property type="entry name" value="Glycosidases"/>
    <property type="match status" value="1"/>
</dbReference>
<dbReference type="Gene3D" id="2.60.40.1180">
    <property type="entry name" value="Golgi alpha-mannosidase II"/>
    <property type="match status" value="1"/>
</dbReference>
<dbReference type="Proteomes" id="UP000315949">
    <property type="component" value="Unassembled WGS sequence"/>
</dbReference>
<name>A0A5C5TR61_9GAMM</name>
<comment type="subunit">
    <text evidence="3">Homohexamer; trimer of dimers.</text>
</comment>
<dbReference type="InterPro" id="IPR013780">
    <property type="entry name" value="Glyco_hydro_b"/>
</dbReference>
<protein>
    <recommendedName>
        <fullName evidence="4">non-reducing end alpha-L-arabinofuranosidase</fullName>
        <ecNumber evidence="4">3.2.1.55</ecNumber>
    </recommendedName>
</protein>
<dbReference type="PANTHER" id="PTHR43576:SF2">
    <property type="entry name" value="INTRACELLULAR EXO-ALPHA-L-ARABINOFURANOSIDASE 2"/>
    <property type="match status" value="1"/>
</dbReference>
<dbReference type="OrthoDB" id="9758333at2"/>
<proteinExistence type="inferred from homology"/>
<feature type="domain" description="Alpha-L-arabinofuranosidase C-terminal" evidence="8">
    <location>
        <begin position="503"/>
        <end position="686"/>
    </location>
</feature>
<dbReference type="InterPro" id="IPR010720">
    <property type="entry name" value="Alpha-L-AF_C"/>
</dbReference>
<dbReference type="GO" id="GO:0046373">
    <property type="term" value="P:L-arabinose metabolic process"/>
    <property type="evidence" value="ECO:0007669"/>
    <property type="project" value="InterPro"/>
</dbReference>
<keyword evidence="5" id="KW-0378">Hydrolase</keyword>
<dbReference type="PROSITE" id="PS51318">
    <property type="entry name" value="TAT"/>
    <property type="match status" value="1"/>
</dbReference>
<keyword evidence="10" id="KW-1185">Reference proteome</keyword>
<dbReference type="SMART" id="SM00813">
    <property type="entry name" value="Alpha-L-AF_C"/>
    <property type="match status" value="1"/>
</dbReference>
<dbReference type="GO" id="GO:0000272">
    <property type="term" value="P:polysaccharide catabolic process"/>
    <property type="evidence" value="ECO:0007669"/>
    <property type="project" value="TreeGrafter"/>
</dbReference>
<dbReference type="RefSeq" id="WP_146313720.1">
    <property type="nucleotide sequence ID" value="NZ_VOHE01000015.1"/>
</dbReference>
<sequence>MADRHKVDLMRRNLLLGSAALGAAAWIPPVFAAPGGIRATIDTGATRPPISPMIYGGFIEHIGNLINHSLWSETLDDRKFYYGVLAERDRKPDDRRGAMGYMEKWVAIGPVSAIALDTERPYVGEHSPVVTLDGAQERGMVQHGLALKSGTAYNGRIVLWADPGVTVTVRLVPGQGREALSTRVRASSQWGTQRFSFDPGIDTTDARLEIVGQGRGRFGVGAVSLMPADNVRGFRADTVALMKQMNCHILRMPGGNFISAHDWEHSIGDPDRRPPILDPVWNAVQPNDVGVDELLQLCELIECEPFWCVNTGFGDPRSGAQLVEYVNGSADTEWGAKRAANGRAEPYGVKYWAVGNEMYGHWQFGHMAREQYTIKHNMFVDAMRKVDPDIYIVAPGGFVDEMTTGQGIFIAGQPQVHVGSERDWAYGMFKNSWGKFDALGTHAYPPANKRFDLATGKLVDVNQTLNEWVHQMPDRIRTMVDAWEEYKKHFPELEKGSVKVFFDEWAFHFEDDLKGALAIAAAFHEFFRHTDFIEMAGYTMATAWMNFDRTRSQISIKGRMFQFYQERFGTVPVAVNGNSPTPPPKYPVGGDQPSVNTGGDTYPLDMSAALTADGRTLALAVVNGTEEPHSFALALEGFRPKPAGRCWKFTGPGPDAKNPLGEPETVGAKESTFDATAGSLTIAPVSVEIYQFERA</sequence>
<comment type="caution">
    <text evidence="9">The sequence shown here is derived from an EMBL/GenBank/DDBJ whole genome shotgun (WGS) entry which is preliminary data.</text>
</comment>
<dbReference type="InterPro" id="IPR006311">
    <property type="entry name" value="TAT_signal"/>
</dbReference>